<name>A0A9P0CRW6_9CUCU</name>
<dbReference type="AlphaFoldDB" id="A0A9P0CRW6"/>
<reference evidence="3" key="1">
    <citation type="submission" date="2022-01" db="EMBL/GenBank/DDBJ databases">
        <authorList>
            <person name="King R."/>
        </authorList>
    </citation>
    <scope>NUCLEOTIDE SEQUENCE</scope>
</reference>
<evidence type="ECO:0000313" key="4">
    <source>
        <dbReference type="Proteomes" id="UP001153636"/>
    </source>
</evidence>
<keyword evidence="4" id="KW-1185">Reference proteome</keyword>
<dbReference type="InterPro" id="IPR057191">
    <property type="entry name" value="DUF7869"/>
</dbReference>
<feature type="domain" description="DUF7869" evidence="2">
    <location>
        <begin position="649"/>
        <end position="725"/>
    </location>
</feature>
<organism evidence="3 4">
    <name type="scientific">Psylliodes chrysocephalus</name>
    <dbReference type="NCBI Taxonomy" id="3402493"/>
    <lineage>
        <taxon>Eukaryota</taxon>
        <taxon>Metazoa</taxon>
        <taxon>Ecdysozoa</taxon>
        <taxon>Arthropoda</taxon>
        <taxon>Hexapoda</taxon>
        <taxon>Insecta</taxon>
        <taxon>Pterygota</taxon>
        <taxon>Neoptera</taxon>
        <taxon>Endopterygota</taxon>
        <taxon>Coleoptera</taxon>
        <taxon>Polyphaga</taxon>
        <taxon>Cucujiformia</taxon>
        <taxon>Chrysomeloidea</taxon>
        <taxon>Chrysomelidae</taxon>
        <taxon>Galerucinae</taxon>
        <taxon>Alticini</taxon>
        <taxon>Psylliodes</taxon>
    </lineage>
</organism>
<evidence type="ECO:0000256" key="1">
    <source>
        <dbReference type="SAM" id="MobiDB-lite"/>
    </source>
</evidence>
<dbReference type="PANTHER" id="PTHR10773:SF19">
    <property type="match status" value="1"/>
</dbReference>
<dbReference type="OrthoDB" id="434783at2759"/>
<dbReference type="PANTHER" id="PTHR10773">
    <property type="entry name" value="DNA-DIRECTED RNA POLYMERASES I, II, AND III SUBUNIT RPABC2"/>
    <property type="match status" value="1"/>
</dbReference>
<protein>
    <recommendedName>
        <fullName evidence="2">DUF7869 domain-containing protein</fullName>
    </recommendedName>
</protein>
<feature type="compositionally biased region" description="Low complexity" evidence="1">
    <location>
        <begin position="253"/>
        <end position="269"/>
    </location>
</feature>
<dbReference type="EMBL" id="OV651814">
    <property type="protein sequence ID" value="CAH1106921.1"/>
    <property type="molecule type" value="Genomic_DNA"/>
</dbReference>
<sequence length="809" mass="93204">MNWNNIISSRTARILRNVNPDCKSQNSPTVQRFNTLEQNIQTTSSNHELDDSIVLPVSPTESSLQELPEILNSETECVSSCQEPVDVCVFSVSMSHTDSTLVELPETLSNEPRDVFKSYEPVDDLTPEELPKTLTSEPEGVFSRHRPADKFVSPVSQTDSSLMELRETSTHKLEDVPQAKSPKTEVSVSTQVRKNENITHSHPQPGCSNFYTVACSSERPTLLHLMQKKTTNYYVSPMHSNESDVDDSDADPDFLSGNESSQSSSSSIESHQEVESENQTVNQEVVNENETEVKKGKKRKSNFGKWKFQETKFLRNSGQAYVSLSKSKKTFPKKKLLPSCGEKCRFQCSNKINEDIRKDIFSGYWALADLKQREFIIRHTEPIKPKYRYSCTQNYRNMNSAFYFEVDGNRIRVCKTFFKATLSINDRPIRTALAKKTEKGFLTDDKRGKHGNQPNVNPEIKESVRIFINAIPRIESHYLRAQTTREYIDSSKNLADLYRDYKEDRERQQLPFANSVMFNRIFNGEYNISFFIPKKDQCDFCESFKNADNEAKQKLLESYNAHINEKKLSRLEKEADKTNLNRSVVAVYDLQAVMPVPRGQISSFYYKSKLNCFNFTISDLHAKDVHCYFWNETEGKRGAIEIGSCVLGYLKQLVDKHADSENPLDVIFYSDNCCGQQKNKYVLTAYSYAVNKLPIRSITHKYLIHGHSQNEGDNVHSIIEKQITKYLKSGPIYVPDEYATLIRTAKRHGPPYIVHELTFEDFYDLKTLQEEWRKNFTMDTEKEKVTWHDIKVLKVEKTTSGFIFFQNLL</sequence>
<gene>
    <name evidence="3" type="ORF">PSYICH_LOCUS6544</name>
</gene>
<proteinExistence type="predicted"/>
<dbReference type="Pfam" id="PF25273">
    <property type="entry name" value="DUF7869"/>
    <property type="match status" value="1"/>
</dbReference>
<dbReference type="Proteomes" id="UP001153636">
    <property type="component" value="Chromosome 2"/>
</dbReference>
<feature type="compositionally biased region" description="Acidic residues" evidence="1">
    <location>
        <begin position="243"/>
        <end position="252"/>
    </location>
</feature>
<feature type="region of interest" description="Disordered" evidence="1">
    <location>
        <begin position="170"/>
        <end position="189"/>
    </location>
</feature>
<feature type="region of interest" description="Disordered" evidence="1">
    <location>
        <begin position="237"/>
        <end position="297"/>
    </location>
</feature>
<evidence type="ECO:0000259" key="2">
    <source>
        <dbReference type="Pfam" id="PF25273"/>
    </source>
</evidence>
<evidence type="ECO:0000313" key="3">
    <source>
        <dbReference type="EMBL" id="CAH1106921.1"/>
    </source>
</evidence>
<accession>A0A9P0CRW6</accession>
<feature type="compositionally biased region" description="Low complexity" evidence="1">
    <location>
        <begin position="277"/>
        <end position="288"/>
    </location>
</feature>